<keyword evidence="3" id="KW-1185">Reference proteome</keyword>
<evidence type="ECO:0000256" key="1">
    <source>
        <dbReference type="SAM" id="SignalP"/>
    </source>
</evidence>
<feature type="chain" id="PRO_5002778318" description="Lipoprotein" evidence="1">
    <location>
        <begin position="22"/>
        <end position="185"/>
    </location>
</feature>
<accession>B2KBV5</accession>
<proteinExistence type="predicted"/>
<dbReference type="KEGG" id="emi:Emin_0299"/>
<evidence type="ECO:0000313" key="3">
    <source>
        <dbReference type="Proteomes" id="UP000001029"/>
    </source>
</evidence>
<sequence length="185" mass="21713">MKTFKKFLVFALLGVMLTACANKKEEEPYYRTGSKQEIENYYRNKVFAPYFGENKFYATYSMAKIIKEADKEGYYTVKFLNGPYEGQTIKTKDIIRKTLPVTAEDLKRGDVVLRDFWVPRDPTKSARDRWNKAVVYDIRKIDEGRVVIELPHDSNDFIPTKETVYISALRHIEDPVTRDPRRIIP</sequence>
<dbReference type="OrthoDB" id="9844813at2"/>
<gene>
    <name evidence="2" type="ordered locus">Emin_0299</name>
</gene>
<dbReference type="HOGENOM" id="CLU_1459162_0_0_0"/>
<keyword evidence="1" id="KW-0732">Signal</keyword>
<dbReference type="PROSITE" id="PS51257">
    <property type="entry name" value="PROKAR_LIPOPROTEIN"/>
    <property type="match status" value="1"/>
</dbReference>
<reference evidence="2 3" key="1">
    <citation type="journal article" date="2009" name="Appl. Environ. Microbiol.">
        <title>Genomic analysis of 'Elusimicrobium minutum,' the first cultivated representative of the phylum 'Elusimicrobia' (formerly termite group 1).</title>
        <authorList>
            <person name="Herlemann D.P.R."/>
            <person name="Geissinger O."/>
            <person name="Ikeda-Ohtsubo W."/>
            <person name="Kunin V."/>
            <person name="Sun H."/>
            <person name="Lapidus A."/>
            <person name="Hugenholtz P."/>
            <person name="Brune A."/>
        </authorList>
    </citation>
    <scope>NUCLEOTIDE SEQUENCE [LARGE SCALE GENOMIC DNA]</scope>
    <source>
        <strain evidence="2 3">Pei191</strain>
    </source>
</reference>
<organism evidence="2 3">
    <name type="scientific">Elusimicrobium minutum (strain Pei191)</name>
    <dbReference type="NCBI Taxonomy" id="445932"/>
    <lineage>
        <taxon>Bacteria</taxon>
        <taxon>Pseudomonadati</taxon>
        <taxon>Elusimicrobiota</taxon>
        <taxon>Elusimicrobia</taxon>
        <taxon>Elusimicrobiales</taxon>
        <taxon>Elusimicrobiaceae</taxon>
        <taxon>Elusimicrobium</taxon>
    </lineage>
</organism>
<dbReference type="Proteomes" id="UP000001029">
    <property type="component" value="Chromosome"/>
</dbReference>
<dbReference type="EMBL" id="CP001055">
    <property type="protein sequence ID" value="ACC97859.1"/>
    <property type="molecule type" value="Genomic_DNA"/>
</dbReference>
<dbReference type="RefSeq" id="WP_012414474.1">
    <property type="nucleotide sequence ID" value="NC_010644.1"/>
</dbReference>
<protein>
    <recommendedName>
        <fullName evidence="4">Lipoprotein</fullName>
    </recommendedName>
</protein>
<evidence type="ECO:0000313" key="2">
    <source>
        <dbReference type="EMBL" id="ACC97859.1"/>
    </source>
</evidence>
<dbReference type="AlphaFoldDB" id="B2KBV5"/>
<dbReference type="STRING" id="445932.Emin_0299"/>
<feature type="signal peptide" evidence="1">
    <location>
        <begin position="1"/>
        <end position="21"/>
    </location>
</feature>
<name>B2KBV5_ELUMP</name>
<evidence type="ECO:0008006" key="4">
    <source>
        <dbReference type="Google" id="ProtNLM"/>
    </source>
</evidence>